<gene>
    <name evidence="2" type="primary">POL_409</name>
    <name evidence="2" type="ORF">TNIN_461431</name>
</gene>
<evidence type="ECO:0000313" key="3">
    <source>
        <dbReference type="Proteomes" id="UP000886998"/>
    </source>
</evidence>
<keyword evidence="3" id="KW-1185">Reference proteome</keyword>
<evidence type="ECO:0000259" key="1">
    <source>
        <dbReference type="Pfam" id="PF17921"/>
    </source>
</evidence>
<sequence length="96" mass="10999">MGHEGTSGHLGVTKTKNRIARYFYWPQCYKEICDSCQRSGKENDHKKAPMQLVPVISEVFSQNLKIPGPPFHYTYRNKYLLTVGDVPKPRCSAKLI</sequence>
<feature type="domain" description="Integrase zinc-binding" evidence="1">
    <location>
        <begin position="3"/>
        <end position="37"/>
    </location>
</feature>
<dbReference type="InterPro" id="IPR041588">
    <property type="entry name" value="Integrase_H2C2"/>
</dbReference>
<dbReference type="OrthoDB" id="6435735at2759"/>
<evidence type="ECO:0000313" key="2">
    <source>
        <dbReference type="EMBL" id="GFY51365.1"/>
    </source>
</evidence>
<protein>
    <submittedName>
        <fullName evidence="2">Retrovirus-related Pol polyprotein from transposon 412</fullName>
    </submittedName>
</protein>
<accession>A0A8X6XD36</accession>
<comment type="caution">
    <text evidence="2">The sequence shown here is derived from an EMBL/GenBank/DDBJ whole genome shotgun (WGS) entry which is preliminary data.</text>
</comment>
<dbReference type="Pfam" id="PF17921">
    <property type="entry name" value="Integrase_H2C2"/>
    <property type="match status" value="1"/>
</dbReference>
<name>A0A8X6XD36_9ARAC</name>
<dbReference type="EMBL" id="BMAV01008039">
    <property type="protein sequence ID" value="GFY51365.1"/>
    <property type="molecule type" value="Genomic_DNA"/>
</dbReference>
<dbReference type="Gene3D" id="1.10.340.70">
    <property type="match status" value="1"/>
</dbReference>
<dbReference type="AlphaFoldDB" id="A0A8X6XD36"/>
<dbReference type="Proteomes" id="UP000886998">
    <property type="component" value="Unassembled WGS sequence"/>
</dbReference>
<reference evidence="2" key="1">
    <citation type="submission" date="2020-08" db="EMBL/GenBank/DDBJ databases">
        <title>Multicomponent nature underlies the extraordinary mechanical properties of spider dragline silk.</title>
        <authorList>
            <person name="Kono N."/>
            <person name="Nakamura H."/>
            <person name="Mori M."/>
            <person name="Yoshida Y."/>
            <person name="Ohtoshi R."/>
            <person name="Malay A.D."/>
            <person name="Moran D.A.P."/>
            <person name="Tomita M."/>
            <person name="Numata K."/>
            <person name="Arakawa K."/>
        </authorList>
    </citation>
    <scope>NUCLEOTIDE SEQUENCE</scope>
</reference>
<proteinExistence type="predicted"/>
<organism evidence="2 3">
    <name type="scientific">Trichonephila inaurata madagascariensis</name>
    <dbReference type="NCBI Taxonomy" id="2747483"/>
    <lineage>
        <taxon>Eukaryota</taxon>
        <taxon>Metazoa</taxon>
        <taxon>Ecdysozoa</taxon>
        <taxon>Arthropoda</taxon>
        <taxon>Chelicerata</taxon>
        <taxon>Arachnida</taxon>
        <taxon>Araneae</taxon>
        <taxon>Araneomorphae</taxon>
        <taxon>Entelegynae</taxon>
        <taxon>Araneoidea</taxon>
        <taxon>Nephilidae</taxon>
        <taxon>Trichonephila</taxon>
        <taxon>Trichonephila inaurata</taxon>
    </lineage>
</organism>